<dbReference type="SUPFAM" id="SSF49344">
    <property type="entry name" value="CBD9-like"/>
    <property type="match status" value="1"/>
</dbReference>
<evidence type="ECO:0000256" key="5">
    <source>
        <dbReference type="ARBA" id="ARBA00022989"/>
    </source>
</evidence>
<keyword evidence="2" id="KW-0813">Transport</keyword>
<keyword evidence="4" id="KW-0249">Electron transport</keyword>
<dbReference type="Gene3D" id="2.60.40.1210">
    <property type="entry name" value="Cellobiose dehydrogenase, cytochrome domain"/>
    <property type="match status" value="1"/>
</dbReference>
<dbReference type="InterPro" id="IPR005018">
    <property type="entry name" value="DOMON_domain"/>
</dbReference>
<dbReference type="SMART" id="SM00664">
    <property type="entry name" value="DoH"/>
    <property type="match status" value="1"/>
</dbReference>
<feature type="region of interest" description="Disordered" evidence="7">
    <location>
        <begin position="23"/>
        <end position="88"/>
    </location>
</feature>
<feature type="transmembrane region" description="Helical" evidence="8">
    <location>
        <begin position="333"/>
        <end position="354"/>
    </location>
</feature>
<feature type="transmembrane region" description="Helical" evidence="8">
    <location>
        <begin position="296"/>
        <end position="321"/>
    </location>
</feature>
<feature type="chain" id="PRO_5040376077" evidence="9">
    <location>
        <begin position="19"/>
        <end position="526"/>
    </location>
</feature>
<gene>
    <name evidence="12" type="ORF">A7U60_g580</name>
</gene>
<evidence type="ECO:0000256" key="6">
    <source>
        <dbReference type="ARBA" id="ARBA00023136"/>
    </source>
</evidence>
<evidence type="ECO:0000256" key="9">
    <source>
        <dbReference type="SAM" id="SignalP"/>
    </source>
</evidence>
<accession>A0A9Q5N9Y6</accession>
<evidence type="ECO:0000256" key="1">
    <source>
        <dbReference type="ARBA" id="ARBA00004370"/>
    </source>
</evidence>
<comment type="caution">
    <text evidence="12">The sequence shown here is derived from an EMBL/GenBank/DDBJ whole genome shotgun (WGS) entry which is preliminary data.</text>
</comment>
<dbReference type="PROSITE" id="PS50939">
    <property type="entry name" value="CYTOCHROME_B561"/>
    <property type="match status" value="1"/>
</dbReference>
<dbReference type="Pfam" id="PF03188">
    <property type="entry name" value="Cytochrom_B561"/>
    <property type="match status" value="1"/>
</dbReference>
<dbReference type="SMART" id="SM00665">
    <property type="entry name" value="B561"/>
    <property type="match status" value="1"/>
</dbReference>
<dbReference type="Gene3D" id="1.20.120.1770">
    <property type="match status" value="1"/>
</dbReference>
<keyword evidence="9" id="KW-0732">Signal</keyword>
<feature type="compositionally biased region" description="Polar residues" evidence="7">
    <location>
        <begin position="517"/>
        <end position="526"/>
    </location>
</feature>
<sequence>MRLPTIFALLPIILSAVARSPGEDDDFNGNGHGGNDDDDNSSGATPSTTSSASSSSGSSATLSTTSSASSSSSSSAASSGLTGQTGDSQCSDVMCVSAVVNGGTVSYILQSTSSSTLGWMAMGFGSQMANSPMVIMWTNSDGSVTLSQRIASGHVEPSVDSSPSRVATLLSNITSTSGATPEFAYSVPANSDTTQSVIWAFSSTNPGDSSTSASLQEHDSFGTFSLDLTKTLSSGSSSTDPASSSGSSTVPLLGFQKLVIAHAVLLGVAFLILLPAGALLARWLRTFSPHWFIGHWIIQFYLAGALIVVGVALGIAAVSNAGAQHLNDDHKRWGIAIFVLYFVQCALGGIIHFIKPAPRRNDTRTRPPQNYAHAVIGLLVIGLSFYQVRTGYKGEWESMGRGPAPKGVNEAWIAWVVVLPILYAAGLALLPRQYRQERDAQTGHGVPLGLMTAHSPLTRTVQVGEPVAGMRDVDGFSPIDDKRNDGVSSHGHGDPYADDVGLTTSGRRDRRNNSGGHSVSISSRHL</sequence>
<keyword evidence="5 8" id="KW-1133">Transmembrane helix</keyword>
<evidence type="ECO:0000313" key="12">
    <source>
        <dbReference type="EMBL" id="OCB92085.1"/>
    </source>
</evidence>
<evidence type="ECO:0000256" key="3">
    <source>
        <dbReference type="ARBA" id="ARBA00022692"/>
    </source>
</evidence>
<dbReference type="GO" id="GO:0016020">
    <property type="term" value="C:membrane"/>
    <property type="evidence" value="ECO:0007669"/>
    <property type="project" value="UniProtKB-SubCell"/>
</dbReference>
<feature type="domain" description="Cytochrome b561" evidence="11">
    <location>
        <begin position="217"/>
        <end position="432"/>
    </location>
</feature>
<reference evidence="12" key="1">
    <citation type="submission" date="2016-06" db="EMBL/GenBank/DDBJ databases">
        <title>Draft Genome sequence of the fungus Inonotus baumii.</title>
        <authorList>
            <person name="Zhu H."/>
            <person name="Lin W."/>
        </authorList>
    </citation>
    <scope>NUCLEOTIDE SEQUENCE</scope>
    <source>
        <strain evidence="12">821</strain>
    </source>
</reference>
<feature type="domain" description="DOMON" evidence="10">
    <location>
        <begin position="90"/>
        <end position="202"/>
    </location>
</feature>
<evidence type="ECO:0000259" key="10">
    <source>
        <dbReference type="PROSITE" id="PS50836"/>
    </source>
</evidence>
<dbReference type="InterPro" id="IPR006593">
    <property type="entry name" value="Cyt_b561/ferric_Rdtase_TM"/>
</dbReference>
<dbReference type="PROSITE" id="PS50836">
    <property type="entry name" value="DOMON"/>
    <property type="match status" value="1"/>
</dbReference>
<name>A0A9Q5N9Y6_SANBA</name>
<dbReference type="PANTHER" id="PTHR47797">
    <property type="entry name" value="DEHYDROGENASE, PUTATIVE (AFU_ORTHOLOGUE AFUA_8G05805)-RELATED"/>
    <property type="match status" value="1"/>
</dbReference>
<organism evidence="12 13">
    <name type="scientific">Sanghuangporus baumii</name>
    <name type="common">Phellinus baumii</name>
    <dbReference type="NCBI Taxonomy" id="108892"/>
    <lineage>
        <taxon>Eukaryota</taxon>
        <taxon>Fungi</taxon>
        <taxon>Dikarya</taxon>
        <taxon>Basidiomycota</taxon>
        <taxon>Agaricomycotina</taxon>
        <taxon>Agaricomycetes</taxon>
        <taxon>Hymenochaetales</taxon>
        <taxon>Hymenochaetaceae</taxon>
        <taxon>Sanghuangporus</taxon>
    </lineage>
</organism>
<keyword evidence="3 8" id="KW-0812">Transmembrane</keyword>
<evidence type="ECO:0000313" key="13">
    <source>
        <dbReference type="Proteomes" id="UP000757232"/>
    </source>
</evidence>
<feature type="transmembrane region" description="Helical" evidence="8">
    <location>
        <begin position="259"/>
        <end position="284"/>
    </location>
</feature>
<evidence type="ECO:0000259" key="11">
    <source>
        <dbReference type="PROSITE" id="PS50939"/>
    </source>
</evidence>
<evidence type="ECO:0000256" key="2">
    <source>
        <dbReference type="ARBA" id="ARBA00022448"/>
    </source>
</evidence>
<feature type="compositionally biased region" description="Low complexity" evidence="7">
    <location>
        <begin position="41"/>
        <end position="82"/>
    </location>
</feature>
<feature type="signal peptide" evidence="9">
    <location>
        <begin position="1"/>
        <end position="18"/>
    </location>
</feature>
<proteinExistence type="predicted"/>
<feature type="compositionally biased region" description="Basic and acidic residues" evidence="7">
    <location>
        <begin position="471"/>
        <end position="495"/>
    </location>
</feature>
<keyword evidence="13" id="KW-1185">Reference proteome</keyword>
<dbReference type="Pfam" id="PF16010">
    <property type="entry name" value="CDH-cyt"/>
    <property type="match status" value="1"/>
</dbReference>
<evidence type="ECO:0000256" key="7">
    <source>
        <dbReference type="SAM" id="MobiDB-lite"/>
    </source>
</evidence>
<protein>
    <submittedName>
        <fullName evidence="12">CBD9-like protein</fullName>
    </submittedName>
</protein>
<feature type="region of interest" description="Disordered" evidence="7">
    <location>
        <begin position="469"/>
        <end position="526"/>
    </location>
</feature>
<keyword evidence="6 8" id="KW-0472">Membrane</keyword>
<evidence type="ECO:0000256" key="4">
    <source>
        <dbReference type="ARBA" id="ARBA00022982"/>
    </source>
</evidence>
<comment type="subcellular location">
    <subcellularLocation>
        <location evidence="1">Membrane</location>
    </subcellularLocation>
</comment>
<evidence type="ECO:0000256" key="8">
    <source>
        <dbReference type="SAM" id="Phobius"/>
    </source>
</evidence>
<dbReference type="CDD" id="cd08760">
    <property type="entry name" value="Cyt_b561_FRRS1_like"/>
    <property type="match status" value="1"/>
</dbReference>
<dbReference type="OrthoDB" id="19261at2759"/>
<dbReference type="EMBL" id="LNZH02000035">
    <property type="protein sequence ID" value="OCB92085.1"/>
    <property type="molecule type" value="Genomic_DNA"/>
</dbReference>
<feature type="transmembrane region" description="Helical" evidence="8">
    <location>
        <begin position="412"/>
        <end position="430"/>
    </location>
</feature>
<dbReference type="InterPro" id="IPR015920">
    <property type="entry name" value="Cellobiose_DH-like_cyt"/>
</dbReference>
<feature type="transmembrane region" description="Helical" evidence="8">
    <location>
        <begin position="374"/>
        <end position="392"/>
    </location>
</feature>
<dbReference type="Proteomes" id="UP000757232">
    <property type="component" value="Unassembled WGS sequence"/>
</dbReference>
<dbReference type="AlphaFoldDB" id="A0A9Q5N9Y6"/>
<dbReference type="CDD" id="cd09630">
    <property type="entry name" value="CDH_like_cytochrome"/>
    <property type="match status" value="1"/>
</dbReference>
<dbReference type="PANTHER" id="PTHR47797:SF3">
    <property type="entry name" value="CYTOCHROME B561 DOMAIN-CONTAINING PROTEIN"/>
    <property type="match status" value="1"/>
</dbReference>